<dbReference type="Proteomes" id="UP001597214">
    <property type="component" value="Unassembled WGS sequence"/>
</dbReference>
<organism evidence="1 2">
    <name type="scientific">Bacillus salitolerans</name>
    <dbReference type="NCBI Taxonomy" id="1437434"/>
    <lineage>
        <taxon>Bacteria</taxon>
        <taxon>Bacillati</taxon>
        <taxon>Bacillota</taxon>
        <taxon>Bacilli</taxon>
        <taxon>Bacillales</taxon>
        <taxon>Bacillaceae</taxon>
        <taxon>Bacillus</taxon>
    </lineage>
</organism>
<comment type="caution">
    <text evidence="1">The sequence shown here is derived from an EMBL/GenBank/DDBJ whole genome shotgun (WGS) entry which is preliminary data.</text>
</comment>
<keyword evidence="2" id="KW-1185">Reference proteome</keyword>
<proteinExistence type="predicted"/>
<evidence type="ECO:0000313" key="1">
    <source>
        <dbReference type="EMBL" id="MFD1738319.1"/>
    </source>
</evidence>
<dbReference type="RefSeq" id="WP_377929528.1">
    <property type="nucleotide sequence ID" value="NZ_JBHUEM010000041.1"/>
</dbReference>
<reference evidence="2" key="1">
    <citation type="journal article" date="2019" name="Int. J. Syst. Evol. Microbiol.">
        <title>The Global Catalogue of Microorganisms (GCM) 10K type strain sequencing project: providing services to taxonomists for standard genome sequencing and annotation.</title>
        <authorList>
            <consortium name="The Broad Institute Genomics Platform"/>
            <consortium name="The Broad Institute Genome Sequencing Center for Infectious Disease"/>
            <person name="Wu L."/>
            <person name="Ma J."/>
        </authorList>
    </citation>
    <scope>NUCLEOTIDE SEQUENCE [LARGE SCALE GENOMIC DNA]</scope>
    <source>
        <strain evidence="2">CCUG 49339</strain>
    </source>
</reference>
<protein>
    <submittedName>
        <fullName evidence="1">Uncharacterized protein</fullName>
    </submittedName>
</protein>
<evidence type="ECO:0000313" key="2">
    <source>
        <dbReference type="Proteomes" id="UP001597214"/>
    </source>
</evidence>
<sequence>MKLDATVTVELAERDAQSDGEFAIALILNREEGDSIVVYREIDQSDATPGPQVVLPLTWVDLPGAGTQNYSIDVEIITSSFELATIKERAITATIYPPGSVLPSFIG</sequence>
<gene>
    <name evidence="1" type="ORF">ACFSCX_17485</name>
</gene>
<name>A0ABW4LT32_9BACI</name>
<accession>A0ABW4LT32</accession>
<dbReference type="EMBL" id="JBHUEM010000041">
    <property type="protein sequence ID" value="MFD1738319.1"/>
    <property type="molecule type" value="Genomic_DNA"/>
</dbReference>